<accession>A0A8H7VHJ0</accession>
<keyword evidence="2" id="KW-1185">Reference proteome</keyword>
<comment type="caution">
    <text evidence="1">The sequence shown here is derived from an EMBL/GenBank/DDBJ whole genome shotgun (WGS) entry which is preliminary data.</text>
</comment>
<dbReference type="Proteomes" id="UP000646827">
    <property type="component" value="Unassembled WGS sequence"/>
</dbReference>
<organism evidence="1 2">
    <name type="scientific">Circinella minor</name>
    <dbReference type="NCBI Taxonomy" id="1195481"/>
    <lineage>
        <taxon>Eukaryota</taxon>
        <taxon>Fungi</taxon>
        <taxon>Fungi incertae sedis</taxon>
        <taxon>Mucoromycota</taxon>
        <taxon>Mucoromycotina</taxon>
        <taxon>Mucoromycetes</taxon>
        <taxon>Mucorales</taxon>
        <taxon>Lichtheimiaceae</taxon>
        <taxon>Circinella</taxon>
    </lineage>
</organism>
<dbReference type="EMBL" id="JAEPRB010000131">
    <property type="protein sequence ID" value="KAG2220745.1"/>
    <property type="molecule type" value="Genomic_DNA"/>
</dbReference>
<sequence length="146" mass="16853">MLQTYNILSFIIMWTKIKKIRTHDDIYGDDGQMSDDINGIAFDDSNNDDDAAVEERRNGDEIEQVQVQEGCYSSESEGDQNTNFEYEEFENQIGNDDLHIISFLINNLLPFGPERHGIIQCGKELKRCNDIPRFLYAQLELESPKP</sequence>
<evidence type="ECO:0000313" key="1">
    <source>
        <dbReference type="EMBL" id="KAG2220745.1"/>
    </source>
</evidence>
<gene>
    <name evidence="1" type="ORF">INT45_007357</name>
</gene>
<name>A0A8H7VHJ0_9FUNG</name>
<evidence type="ECO:0000313" key="2">
    <source>
        <dbReference type="Proteomes" id="UP000646827"/>
    </source>
</evidence>
<dbReference type="AlphaFoldDB" id="A0A8H7VHJ0"/>
<reference evidence="1 2" key="1">
    <citation type="submission" date="2020-12" db="EMBL/GenBank/DDBJ databases">
        <title>Metabolic potential, ecology and presence of endohyphal bacteria is reflected in genomic diversity of Mucoromycotina.</title>
        <authorList>
            <person name="Muszewska A."/>
            <person name="Okrasinska A."/>
            <person name="Steczkiewicz K."/>
            <person name="Drgas O."/>
            <person name="Orlowska M."/>
            <person name="Perlinska-Lenart U."/>
            <person name="Aleksandrzak-Piekarczyk T."/>
            <person name="Szatraj K."/>
            <person name="Zielenkiewicz U."/>
            <person name="Pilsyk S."/>
            <person name="Malc E."/>
            <person name="Mieczkowski P."/>
            <person name="Kruszewska J.S."/>
            <person name="Biernat P."/>
            <person name="Pawlowska J."/>
        </authorList>
    </citation>
    <scope>NUCLEOTIDE SEQUENCE [LARGE SCALE GENOMIC DNA]</scope>
    <source>
        <strain evidence="1 2">CBS 142.35</strain>
    </source>
</reference>
<proteinExistence type="predicted"/>
<protein>
    <submittedName>
        <fullName evidence="1">Uncharacterized protein</fullName>
    </submittedName>
</protein>